<dbReference type="OrthoDB" id="5360255at2759"/>
<keyword evidence="3" id="KW-1185">Reference proteome</keyword>
<dbReference type="VEuPathDB" id="FungiDB:P170DRAFT_506072"/>
<reference evidence="2 3" key="1">
    <citation type="submission" date="2016-12" db="EMBL/GenBank/DDBJ databases">
        <title>The genomes of Aspergillus section Nigri reveals drivers in fungal speciation.</title>
        <authorList>
            <consortium name="DOE Joint Genome Institute"/>
            <person name="Vesth T.C."/>
            <person name="Nybo J."/>
            <person name="Theobald S."/>
            <person name="Brandl J."/>
            <person name="Frisvad J.C."/>
            <person name="Nielsen K.F."/>
            <person name="Lyhne E.K."/>
            <person name="Kogle M.E."/>
            <person name="Kuo A."/>
            <person name="Riley R."/>
            <person name="Clum A."/>
            <person name="Nolan M."/>
            <person name="Lipzen A."/>
            <person name="Salamov A."/>
            <person name="Henrissat B."/>
            <person name="Wiebenga A."/>
            <person name="De Vries R.P."/>
            <person name="Grigoriev I.V."/>
            <person name="Mortensen U.H."/>
            <person name="Andersen M.R."/>
            <person name="Baker S.E."/>
        </authorList>
    </citation>
    <scope>NUCLEOTIDE SEQUENCE [LARGE SCALE GENOMIC DNA]</scope>
    <source>
        <strain evidence="2 3">IBT 23096</strain>
    </source>
</reference>
<feature type="region of interest" description="Disordered" evidence="1">
    <location>
        <begin position="203"/>
        <end position="268"/>
    </location>
</feature>
<dbReference type="GeneID" id="36562060"/>
<dbReference type="Proteomes" id="UP000234275">
    <property type="component" value="Unassembled WGS sequence"/>
</dbReference>
<dbReference type="GO" id="GO:0007131">
    <property type="term" value="P:reciprocal meiotic recombination"/>
    <property type="evidence" value="ECO:0007669"/>
    <property type="project" value="InterPro"/>
</dbReference>
<organism evidence="2 3">
    <name type="scientific">Aspergillus steynii IBT 23096</name>
    <dbReference type="NCBI Taxonomy" id="1392250"/>
    <lineage>
        <taxon>Eukaryota</taxon>
        <taxon>Fungi</taxon>
        <taxon>Dikarya</taxon>
        <taxon>Ascomycota</taxon>
        <taxon>Pezizomycotina</taxon>
        <taxon>Eurotiomycetes</taxon>
        <taxon>Eurotiomycetidae</taxon>
        <taxon>Eurotiales</taxon>
        <taxon>Aspergillaceae</taxon>
        <taxon>Aspergillus</taxon>
        <taxon>Aspergillus subgen. Circumdati</taxon>
    </lineage>
</organism>
<comment type="caution">
    <text evidence="2">The sequence shown here is derived from an EMBL/GenBank/DDBJ whole genome shotgun (WGS) entry which is preliminary data.</text>
</comment>
<evidence type="ECO:0000313" key="3">
    <source>
        <dbReference type="Proteomes" id="UP000234275"/>
    </source>
</evidence>
<dbReference type="AlphaFoldDB" id="A0A2I2GRG9"/>
<sequence>MYQRSHQSEQHTKLASLSLAKFSHTTTSASHRGPLHWNHIIGNGDIVGVFERFTVSGNVLLKVFQDDQIIEQISITDLAQIAASEAQSSNPGSSKPTFAVVVKLPCLAIKYSTGNTHIRRFQIKFSLDRDYYTVLAILSDIKCPFSEPNIDPMPLTRRPSTAQWQMASSSSAMGGRVGGNLAPEQYASHGAFIQPHESTLGVSGTTSSITAAQTSLPSSSSTMPNVPAESWPNDRNRSGPRDTNISQDIAPRDPIPGQSNNALIRRPSTATTCYDAKSLETILPPKRQLPFLNPGPQEANKRPTTSSGHIFRKPEHTNLSGLSKPTNTSITPSTGSGSLPFPPPNNEKHHQSMNTEPVQNKPSQQESLDIQNPHLRSENLSAYVSSSTEERTKSLANWICQQIEDEKFVQLVQDMDGTWERLALGK</sequence>
<feature type="compositionally biased region" description="Polar residues" evidence="1">
    <location>
        <begin position="203"/>
        <end position="224"/>
    </location>
</feature>
<name>A0A2I2GRG9_9EURO</name>
<gene>
    <name evidence="2" type="ORF">P170DRAFT_506072</name>
</gene>
<proteinExistence type="predicted"/>
<dbReference type="Pfam" id="PF03525">
    <property type="entry name" value="Meiotic_rec114"/>
    <property type="match status" value="1"/>
</dbReference>
<feature type="compositionally biased region" description="Polar residues" evidence="1">
    <location>
        <begin position="317"/>
        <end position="337"/>
    </location>
</feature>
<dbReference type="InterPro" id="IPR004354">
    <property type="entry name" value="Meiotic_Rec114"/>
</dbReference>
<protein>
    <submittedName>
        <fullName evidence="2">Uncharacterized protein</fullName>
    </submittedName>
</protein>
<feature type="compositionally biased region" description="Polar residues" evidence="1">
    <location>
        <begin position="257"/>
        <end position="268"/>
    </location>
</feature>
<evidence type="ECO:0000313" key="2">
    <source>
        <dbReference type="EMBL" id="PLB55480.1"/>
    </source>
</evidence>
<feature type="region of interest" description="Disordered" evidence="1">
    <location>
        <begin position="285"/>
        <end position="368"/>
    </location>
</feature>
<accession>A0A2I2GRG9</accession>
<dbReference type="EMBL" id="MSFO01000001">
    <property type="protein sequence ID" value="PLB55480.1"/>
    <property type="molecule type" value="Genomic_DNA"/>
</dbReference>
<dbReference type="RefSeq" id="XP_024710782.1">
    <property type="nucleotide sequence ID" value="XM_024854354.1"/>
</dbReference>
<evidence type="ECO:0000256" key="1">
    <source>
        <dbReference type="SAM" id="MobiDB-lite"/>
    </source>
</evidence>
<feature type="compositionally biased region" description="Polar residues" evidence="1">
    <location>
        <begin position="352"/>
        <end position="368"/>
    </location>
</feature>